<keyword evidence="2" id="KW-1185">Reference proteome</keyword>
<reference evidence="1 2" key="1">
    <citation type="submission" date="2018-05" db="EMBL/GenBank/DDBJ databases">
        <title>Genomic Encyclopedia of Type Strains, Phase IV (KMG-IV): sequencing the most valuable type-strain genomes for metagenomic binning, comparative biology and taxonomic classification.</title>
        <authorList>
            <person name="Goeker M."/>
        </authorList>
    </citation>
    <scope>NUCLEOTIDE SEQUENCE [LARGE SCALE GENOMIC DNA]</scope>
    <source>
        <strain evidence="1 2">DSM 23606</strain>
    </source>
</reference>
<evidence type="ECO:0000313" key="2">
    <source>
        <dbReference type="Proteomes" id="UP000246569"/>
    </source>
</evidence>
<protein>
    <submittedName>
        <fullName evidence="1">Uncharacterized protein</fullName>
    </submittedName>
</protein>
<accession>A0A317N0Z5</accession>
<proteinExistence type="predicted"/>
<gene>
    <name evidence="1" type="ORF">C7443_101289</name>
</gene>
<dbReference type="AlphaFoldDB" id="A0A317N0Z5"/>
<organism evidence="1 2">
    <name type="scientific">Plasticicumulans acidivorans</name>
    <dbReference type="NCBI Taxonomy" id="886464"/>
    <lineage>
        <taxon>Bacteria</taxon>
        <taxon>Pseudomonadati</taxon>
        <taxon>Pseudomonadota</taxon>
        <taxon>Gammaproteobacteria</taxon>
        <taxon>Candidatus Competibacteraceae</taxon>
        <taxon>Plasticicumulans</taxon>
    </lineage>
</organism>
<evidence type="ECO:0000313" key="1">
    <source>
        <dbReference type="EMBL" id="PWV65804.1"/>
    </source>
</evidence>
<name>A0A317N0Z5_9GAMM</name>
<comment type="caution">
    <text evidence="1">The sequence shown here is derived from an EMBL/GenBank/DDBJ whole genome shotgun (WGS) entry which is preliminary data.</text>
</comment>
<dbReference type="Proteomes" id="UP000246569">
    <property type="component" value="Unassembled WGS sequence"/>
</dbReference>
<sequence>MNMDTASGNWLSQLRRALIRIICPLLAHDWHFEDLQADGRCTAVCRRCGKREPAVLLVHSDHHAHV</sequence>
<dbReference type="EMBL" id="QGTJ01000001">
    <property type="protein sequence ID" value="PWV65804.1"/>
    <property type="molecule type" value="Genomic_DNA"/>
</dbReference>